<evidence type="ECO:0000313" key="1">
    <source>
        <dbReference type="EMBL" id="MDH0739045.1"/>
    </source>
</evidence>
<protein>
    <recommendedName>
        <fullName evidence="3">Type 4b pilus protein PilO2</fullName>
    </recommendedName>
</protein>
<evidence type="ECO:0008006" key="3">
    <source>
        <dbReference type="Google" id="ProtNLM"/>
    </source>
</evidence>
<proteinExistence type="predicted"/>
<comment type="caution">
    <text evidence="1">The sequence shown here is derived from an EMBL/GenBank/DDBJ whole genome shotgun (WGS) entry which is preliminary data.</text>
</comment>
<name>A0AA42S6A9_9BURK</name>
<dbReference type="EMBL" id="JAOCDZ010000021">
    <property type="protein sequence ID" value="MDH0739045.1"/>
    <property type="molecule type" value="Genomic_DNA"/>
</dbReference>
<reference evidence="1" key="1">
    <citation type="submission" date="2022-09" db="EMBL/GenBank/DDBJ databases">
        <title>Intensive care unit water sources are persistently colonized with multi-drug resistant bacteria and are the site of extensive horizontal gene transfer of antibiotic resistance genes.</title>
        <authorList>
            <person name="Diorio-Toth L."/>
        </authorList>
    </citation>
    <scope>NUCLEOTIDE SEQUENCE</scope>
    <source>
        <strain evidence="1">GD03843</strain>
    </source>
</reference>
<organism evidence="1 2">
    <name type="scientific">Achromobacter spanius</name>
    <dbReference type="NCBI Taxonomy" id="217203"/>
    <lineage>
        <taxon>Bacteria</taxon>
        <taxon>Pseudomonadati</taxon>
        <taxon>Pseudomonadota</taxon>
        <taxon>Betaproteobacteria</taxon>
        <taxon>Burkholderiales</taxon>
        <taxon>Alcaligenaceae</taxon>
        <taxon>Achromobacter</taxon>
    </lineage>
</organism>
<dbReference type="AlphaFoldDB" id="A0AA42S6A9"/>
<sequence>MKRAPVPILLDCPGASHQLAFGLRWLALIGSDVPALARARGRRLRATHFIVGGSPATMAGFGRLRSSWRIRGQGERVRHDGSPRVQAAAQLYALLYPLGGHCLIDLPGGRYWLAAAQDGVVLSQADRLFNSRDDAAQAQARLREQRPGLVEHDADAVWAALLQAVNPGARMARLPSRWAGVPFALRLFLACVAVSALAPPLWRAATSYVFSEPRGSRAEEALSAGQQNPYQSMISAMAAHGPLEVSRLLRSVGELPVQVQGWALRRAQCDAQASGWNCAAVYVRAHPQATNRRLHARLPAGWRVSFKPLDEATLAWHIASPPVPLARLMLPSALHVDTELVAILQRLRPAFSSMTLAPAIVLPLPAPMSAPMPDAVGADTANVALTDPLPVLRRRALRLQGPLRSLALLPPAIAPARWSRLVVDVQPQHRPTLVASTLVAELQGDLYEQD</sequence>
<accession>A0AA42S6A9</accession>
<evidence type="ECO:0000313" key="2">
    <source>
        <dbReference type="Proteomes" id="UP001161094"/>
    </source>
</evidence>
<dbReference type="RefSeq" id="WP_279996847.1">
    <property type="nucleotide sequence ID" value="NZ_JAOCDZ010000021.1"/>
</dbReference>
<gene>
    <name evidence="1" type="ORF">N5D93_24740</name>
</gene>
<dbReference type="Proteomes" id="UP001161094">
    <property type="component" value="Unassembled WGS sequence"/>
</dbReference>